<accession>A0A645FVX0</accession>
<proteinExistence type="predicted"/>
<reference evidence="1" key="1">
    <citation type="submission" date="2019-08" db="EMBL/GenBank/DDBJ databases">
        <authorList>
            <person name="Kucharzyk K."/>
            <person name="Murdoch R.W."/>
            <person name="Higgins S."/>
            <person name="Loffler F."/>
        </authorList>
    </citation>
    <scope>NUCLEOTIDE SEQUENCE</scope>
</reference>
<dbReference type="EMBL" id="VSSQ01066054">
    <property type="protein sequence ID" value="MPN18671.1"/>
    <property type="molecule type" value="Genomic_DNA"/>
</dbReference>
<protein>
    <submittedName>
        <fullName evidence="1">Uncharacterized protein</fullName>
    </submittedName>
</protein>
<sequence>MEVFRYHPLDGAAVLFRHGHFSVDDLHAGVQLQKICPDGGDGIAAPAFFHIVQPVQHKADLQPVAQAFQLRNDFLRRAILPRHPRRPQGKLADAHRQVGGIHHVDAPQFLRRNSGVLMAAGKTGAQIDVDDRVIFLQQFAEQLVVIRRIYRAGGGDVAAGVHMGGNVRRMDVHAVLVDTLAFYNAQRHHRDIVFLQQGDRQVAGAVRGNFNHGRACSFS</sequence>
<name>A0A645FVX0_9ZZZZ</name>
<comment type="caution">
    <text evidence="1">The sequence shown here is derived from an EMBL/GenBank/DDBJ whole genome shotgun (WGS) entry which is preliminary data.</text>
</comment>
<dbReference type="AlphaFoldDB" id="A0A645FVX0"/>
<gene>
    <name evidence="1" type="ORF">SDC9_166034</name>
</gene>
<organism evidence="1">
    <name type="scientific">bioreactor metagenome</name>
    <dbReference type="NCBI Taxonomy" id="1076179"/>
    <lineage>
        <taxon>unclassified sequences</taxon>
        <taxon>metagenomes</taxon>
        <taxon>ecological metagenomes</taxon>
    </lineage>
</organism>
<evidence type="ECO:0000313" key="1">
    <source>
        <dbReference type="EMBL" id="MPN18671.1"/>
    </source>
</evidence>